<dbReference type="Proteomes" id="UP000676967">
    <property type="component" value="Chromosome"/>
</dbReference>
<feature type="region of interest" description="Disordered" evidence="1">
    <location>
        <begin position="1"/>
        <end position="24"/>
    </location>
</feature>
<name>A0ABN6CMJ8_9ACTN</name>
<organism evidence="2 3">
    <name type="scientific">Actinoplanes ianthinogenes</name>
    <dbReference type="NCBI Taxonomy" id="122358"/>
    <lineage>
        <taxon>Bacteria</taxon>
        <taxon>Bacillati</taxon>
        <taxon>Actinomycetota</taxon>
        <taxon>Actinomycetes</taxon>
        <taxon>Micromonosporales</taxon>
        <taxon>Micromonosporaceae</taxon>
        <taxon>Actinoplanes</taxon>
    </lineage>
</organism>
<evidence type="ECO:0008006" key="4">
    <source>
        <dbReference type="Google" id="ProtNLM"/>
    </source>
</evidence>
<sequence length="193" mass="21030">MDQQTGHQHADSARMAESTGPGARAERQLAAIGELVAVARQAGVTAWLRGGWAMDFYLGEVTRPHVDVDWFIWKEDANRLAGALAARGWTLLPEPPHDQQIDLAKDDVEQSLTLLGRDEAGHPVVAAGPWAGEPWPPTMLDGPPGVLNGISCPIITPEAQIELKRMYPVWNPALKRRPKDATDIARLEAALNL</sequence>
<gene>
    <name evidence="2" type="ORF">Aiant_69650</name>
</gene>
<evidence type="ECO:0000313" key="3">
    <source>
        <dbReference type="Proteomes" id="UP000676967"/>
    </source>
</evidence>
<dbReference type="EMBL" id="AP023356">
    <property type="protein sequence ID" value="BCJ46308.1"/>
    <property type="molecule type" value="Genomic_DNA"/>
</dbReference>
<dbReference type="InterPro" id="IPR019646">
    <property type="entry name" value="Aminoglyc_AdlTrfase"/>
</dbReference>
<keyword evidence="3" id="KW-1185">Reference proteome</keyword>
<accession>A0ABN6CMJ8</accession>
<protein>
    <recommendedName>
        <fullName evidence="4">Aminoglycoside adenylyltransferase</fullName>
    </recommendedName>
</protein>
<proteinExistence type="predicted"/>
<evidence type="ECO:0000256" key="1">
    <source>
        <dbReference type="SAM" id="MobiDB-lite"/>
    </source>
</evidence>
<dbReference type="Gene3D" id="3.30.460.40">
    <property type="match status" value="1"/>
</dbReference>
<reference evidence="2 3" key="1">
    <citation type="submission" date="2020-08" db="EMBL/GenBank/DDBJ databases">
        <title>Whole genome shotgun sequence of Actinoplanes ianthinogenes NBRC 13996.</title>
        <authorList>
            <person name="Komaki H."/>
            <person name="Tamura T."/>
        </authorList>
    </citation>
    <scope>NUCLEOTIDE SEQUENCE [LARGE SCALE GENOMIC DNA]</scope>
    <source>
        <strain evidence="2 3">NBRC 13996</strain>
    </source>
</reference>
<evidence type="ECO:0000313" key="2">
    <source>
        <dbReference type="EMBL" id="BCJ46308.1"/>
    </source>
</evidence>
<dbReference type="RefSeq" id="WP_229830813.1">
    <property type="nucleotide sequence ID" value="NZ_AP023356.1"/>
</dbReference>
<dbReference type="Pfam" id="PF10706">
    <property type="entry name" value="Aminoglyc_resit"/>
    <property type="match status" value="1"/>
</dbReference>